<dbReference type="InterPro" id="IPR013042">
    <property type="entry name" value="DUF1592"/>
</dbReference>
<evidence type="ECO:0000259" key="5">
    <source>
        <dbReference type="Pfam" id="PF07635"/>
    </source>
</evidence>
<dbReference type="Proteomes" id="UP001596472">
    <property type="component" value="Unassembled WGS sequence"/>
</dbReference>
<dbReference type="Pfam" id="PF07631">
    <property type="entry name" value="PSD4"/>
    <property type="match status" value="1"/>
</dbReference>
<dbReference type="InterPro" id="IPR013036">
    <property type="entry name" value="DUF1587"/>
</dbReference>
<dbReference type="Pfam" id="PF07635">
    <property type="entry name" value="PSCyt1"/>
    <property type="match status" value="1"/>
</dbReference>
<evidence type="ECO:0000259" key="1">
    <source>
        <dbReference type="Pfam" id="PF07624"/>
    </source>
</evidence>
<evidence type="ECO:0000313" key="8">
    <source>
        <dbReference type="Proteomes" id="UP001596472"/>
    </source>
</evidence>
<dbReference type="RefSeq" id="WP_379714747.1">
    <property type="nucleotide sequence ID" value="NZ_JBHTBS010000010.1"/>
</dbReference>
<dbReference type="InterPro" id="IPR011478">
    <property type="entry name" value="DUF1585"/>
</dbReference>
<gene>
    <name evidence="7" type="ORF">ACFQY0_16740</name>
</gene>
<dbReference type="Pfam" id="PF07627">
    <property type="entry name" value="PSCyt3"/>
    <property type="match status" value="1"/>
</dbReference>
<evidence type="ECO:0000259" key="4">
    <source>
        <dbReference type="Pfam" id="PF07631"/>
    </source>
</evidence>
<feature type="domain" description="DUF1588" evidence="3">
    <location>
        <begin position="681"/>
        <end position="779"/>
    </location>
</feature>
<keyword evidence="8" id="KW-1185">Reference proteome</keyword>
<evidence type="ECO:0000259" key="6">
    <source>
        <dbReference type="Pfam" id="PF07637"/>
    </source>
</evidence>
<feature type="domain" description="DUF1595" evidence="6">
    <location>
        <begin position="464"/>
        <end position="524"/>
    </location>
</feature>
<dbReference type="SUPFAM" id="SSF46626">
    <property type="entry name" value="Cytochrome c"/>
    <property type="match status" value="1"/>
</dbReference>
<proteinExistence type="predicted"/>
<evidence type="ECO:0000313" key="7">
    <source>
        <dbReference type="EMBL" id="MFC7338845.1"/>
    </source>
</evidence>
<feature type="domain" description="DUF1587" evidence="2">
    <location>
        <begin position="159"/>
        <end position="223"/>
    </location>
</feature>
<dbReference type="Gene3D" id="1.10.760.10">
    <property type="entry name" value="Cytochrome c-like domain"/>
    <property type="match status" value="1"/>
</dbReference>
<dbReference type="Pfam" id="PF07624">
    <property type="entry name" value="PSD2"/>
    <property type="match status" value="1"/>
</dbReference>
<dbReference type="Pfam" id="PF07637">
    <property type="entry name" value="PSD5"/>
    <property type="match status" value="1"/>
</dbReference>
<protein>
    <submittedName>
        <fullName evidence="7">DUF1592 domain-containing protein</fullName>
    </submittedName>
</protein>
<dbReference type="InterPro" id="IPR013043">
    <property type="entry name" value="DUF1595"/>
</dbReference>
<comment type="caution">
    <text evidence="7">The sequence shown here is derived from an EMBL/GenBank/DDBJ whole genome shotgun (WGS) entry which is preliminary data.</text>
</comment>
<evidence type="ECO:0000259" key="3">
    <source>
        <dbReference type="Pfam" id="PF07627"/>
    </source>
</evidence>
<evidence type="ECO:0000259" key="2">
    <source>
        <dbReference type="Pfam" id="PF07626"/>
    </source>
</evidence>
<dbReference type="Pfam" id="PF07626">
    <property type="entry name" value="PSD3"/>
    <property type="match status" value="1"/>
</dbReference>
<name>A0ABW2LB71_9BACT</name>
<accession>A0ABW2LB71</accession>
<feature type="domain" description="DUF1592" evidence="4">
    <location>
        <begin position="535"/>
        <end position="662"/>
    </location>
</feature>
<dbReference type="InterPro" id="IPR013039">
    <property type="entry name" value="DUF1588"/>
</dbReference>
<dbReference type="EMBL" id="JBHTBS010000010">
    <property type="protein sequence ID" value="MFC7338845.1"/>
    <property type="molecule type" value="Genomic_DNA"/>
</dbReference>
<feature type="domain" description="DUF1585" evidence="1">
    <location>
        <begin position="795"/>
        <end position="867"/>
    </location>
</feature>
<reference evidence="8" key="1">
    <citation type="journal article" date="2019" name="Int. J. Syst. Evol. Microbiol.">
        <title>The Global Catalogue of Microorganisms (GCM) 10K type strain sequencing project: providing services to taxonomists for standard genome sequencing and annotation.</title>
        <authorList>
            <consortium name="The Broad Institute Genomics Platform"/>
            <consortium name="The Broad Institute Genome Sequencing Center for Infectious Disease"/>
            <person name="Wu L."/>
            <person name="Ma J."/>
        </authorList>
    </citation>
    <scope>NUCLEOTIDE SEQUENCE [LARGE SCALE GENOMIC DNA]</scope>
    <source>
        <strain evidence="8">CGMCC 4.1467</strain>
    </source>
</reference>
<feature type="domain" description="Cytochrome C Planctomycete-type" evidence="5">
    <location>
        <begin position="74"/>
        <end position="121"/>
    </location>
</feature>
<dbReference type="InterPro" id="IPR011429">
    <property type="entry name" value="Cyt_c_Planctomycete-type"/>
</dbReference>
<sequence length="870" mass="98430">MNFASKTSLGIYTILLLASSLQAEDERTLEELKVSAAKLSKYLSEEAHPVSGNAPEADLEGYRREIAPILEASCVECHGPDKQKAKFRIDTLDPDMVQGEDAEWWLEVIEVLTNGDMPPEDEDVELADEDPGKVIDWLSGQVHFASQAQRAESGHSSFRRMTSYEYNYALQDLLGLEVDFANGLPPESLSEDGFKNSSEVLQITASQYGTYLDLNREALERATVSSERPEELHWAISADAESKRKVRVLEARDPGTKKRAAQNGTKGAHYKNLESGETVSALWSFRKALDAWEPTSSLPEPPESGEHVVVIPGGQRHVVELGNRLPDAGTLRVRVRASRASADSGQTPKLALEFGWQGDLDQKDDFRISREDLVIDAPAGEMSFYQWEIPLEELRSRNPLRSYVEMGAVDLTSPSEYLRLHNSSRSEVHVDYVEITAPVFEEWPPASHQRIFIDSENRDDEIAYAREILSHFMRRAWRRQVSEEEVDFQMTYFHRIRPECDRFEQAVVETLATVLSSPRFLYLVQSDPSADDRSLDDFELATRLSMFLWCSVPDDELLDLAAEGRLGETEELLRQVKRMLADPRHERFTEQFVKQWLHMERLAYIRIDRRTYPDFDRGMMGAMQEEPVAFFEELLRNDRSVMDFLHADYAVVNQQLARHYGIDGVEGNHFRKVPLKPEHKRGGLLTQAGLLTLNSDGKDSNPLKRGVWILESILNDPPPPPPAAVPEIDLTDPEVLKMTIKERMEDHRDDPACSSCHQKIDPWGIAFENFDATGAWRSESQGKKIDASSLLNNQQEIDGVDGVKRYLLGTRQDQFARAIVHKLGTFALGRPLSFADRASVEGITADLRKEGDGLATLINLMVTSELFRSK</sequence>
<organism evidence="7 8">
    <name type="scientific">Haloferula chungangensis</name>
    <dbReference type="NCBI Taxonomy" id="1048331"/>
    <lineage>
        <taxon>Bacteria</taxon>
        <taxon>Pseudomonadati</taxon>
        <taxon>Verrucomicrobiota</taxon>
        <taxon>Verrucomicrobiia</taxon>
        <taxon>Verrucomicrobiales</taxon>
        <taxon>Verrucomicrobiaceae</taxon>
        <taxon>Haloferula</taxon>
    </lineage>
</organism>
<dbReference type="InterPro" id="IPR036909">
    <property type="entry name" value="Cyt_c-like_dom_sf"/>
</dbReference>